<dbReference type="OrthoDB" id="9779233at2"/>
<name>C8XC55_NAKMY</name>
<keyword evidence="3" id="KW-0732">Signal</keyword>
<dbReference type="InterPro" id="IPR010721">
    <property type="entry name" value="UstE-like"/>
</dbReference>
<feature type="chain" id="PRO_5002993934" evidence="3">
    <location>
        <begin position="21"/>
        <end position="293"/>
    </location>
</feature>
<dbReference type="EMBL" id="CP001737">
    <property type="protein sequence ID" value="ACV81449.1"/>
    <property type="molecule type" value="Genomic_DNA"/>
</dbReference>
<feature type="compositionally biased region" description="Gly residues" evidence="1">
    <location>
        <begin position="273"/>
        <end position="285"/>
    </location>
</feature>
<proteinExistence type="predicted"/>
<protein>
    <submittedName>
        <fullName evidence="4">Uncharacterized protein</fullName>
    </submittedName>
</protein>
<feature type="transmembrane region" description="Helical" evidence="2">
    <location>
        <begin position="221"/>
        <end position="239"/>
    </location>
</feature>
<gene>
    <name evidence="4" type="ordered locus">Namu_5181</name>
</gene>
<dbReference type="PANTHER" id="PTHR32251">
    <property type="entry name" value="3-OXO-5-ALPHA-STEROID 4-DEHYDROGENASE"/>
    <property type="match status" value="1"/>
</dbReference>
<dbReference type="STRING" id="479431.Namu_5181"/>
<reference evidence="4 5" key="2">
    <citation type="journal article" date="2010" name="Stand. Genomic Sci.">
        <title>Complete genome sequence of Nakamurella multipartita type strain (Y-104).</title>
        <authorList>
            <person name="Tice H."/>
            <person name="Mayilraj S."/>
            <person name="Sims D."/>
            <person name="Lapidus A."/>
            <person name="Nolan M."/>
            <person name="Lucas S."/>
            <person name="Glavina Del Rio T."/>
            <person name="Copeland A."/>
            <person name="Cheng J.F."/>
            <person name="Meincke L."/>
            <person name="Bruce D."/>
            <person name="Goodwin L."/>
            <person name="Pitluck S."/>
            <person name="Ivanova N."/>
            <person name="Mavromatis K."/>
            <person name="Ovchinnikova G."/>
            <person name="Pati A."/>
            <person name="Chen A."/>
            <person name="Palaniappan K."/>
            <person name="Land M."/>
            <person name="Hauser L."/>
            <person name="Chang Y.J."/>
            <person name="Jeffries C.D."/>
            <person name="Detter J.C."/>
            <person name="Brettin T."/>
            <person name="Rohde M."/>
            <person name="Goker M."/>
            <person name="Bristow J."/>
            <person name="Eisen J.A."/>
            <person name="Markowitz V."/>
            <person name="Hugenholtz P."/>
            <person name="Kyrpides N.C."/>
            <person name="Klenk H.P."/>
            <person name="Chen F."/>
        </authorList>
    </citation>
    <scope>NUCLEOTIDE SEQUENCE [LARGE SCALE GENOMIC DNA]</scope>
    <source>
        <strain evidence="5">ATCC 700099 / DSM 44233 / CIP 104796 / JCM 9543 / NBRC 105858 / Y-104</strain>
    </source>
</reference>
<dbReference type="Gene3D" id="1.20.120.1630">
    <property type="match status" value="1"/>
</dbReference>
<dbReference type="GO" id="GO:0016020">
    <property type="term" value="C:membrane"/>
    <property type="evidence" value="ECO:0007669"/>
    <property type="project" value="TreeGrafter"/>
</dbReference>
<dbReference type="eggNOG" id="COG3752">
    <property type="taxonomic scope" value="Bacteria"/>
</dbReference>
<dbReference type="Proteomes" id="UP000002218">
    <property type="component" value="Chromosome"/>
</dbReference>
<keyword evidence="2" id="KW-0812">Transmembrane</keyword>
<keyword evidence="5" id="KW-1185">Reference proteome</keyword>
<feature type="signal peptide" evidence="3">
    <location>
        <begin position="1"/>
        <end position="20"/>
    </location>
</feature>
<feature type="transmembrane region" description="Helical" evidence="2">
    <location>
        <begin position="148"/>
        <end position="174"/>
    </location>
</feature>
<evidence type="ECO:0000313" key="4">
    <source>
        <dbReference type="EMBL" id="ACV81449.1"/>
    </source>
</evidence>
<feature type="transmembrane region" description="Helical" evidence="2">
    <location>
        <begin position="39"/>
        <end position="59"/>
    </location>
</feature>
<dbReference type="KEGG" id="nml:Namu_5181"/>
<dbReference type="InParanoid" id="C8XC55"/>
<dbReference type="Pfam" id="PF06966">
    <property type="entry name" value="DUF1295"/>
    <property type="match status" value="1"/>
</dbReference>
<keyword evidence="2" id="KW-0472">Membrane</keyword>
<dbReference type="RefSeq" id="WP_015750256.1">
    <property type="nucleotide sequence ID" value="NC_013235.1"/>
</dbReference>
<feature type="transmembrane region" description="Helical" evidence="2">
    <location>
        <begin position="71"/>
        <end position="92"/>
    </location>
</feature>
<feature type="region of interest" description="Disordered" evidence="1">
    <location>
        <begin position="260"/>
        <end position="293"/>
    </location>
</feature>
<dbReference type="AlphaFoldDB" id="C8XC55"/>
<evidence type="ECO:0000256" key="1">
    <source>
        <dbReference type="SAM" id="MobiDB-lite"/>
    </source>
</evidence>
<keyword evidence="2" id="KW-1133">Transmembrane helix</keyword>
<evidence type="ECO:0000256" key="2">
    <source>
        <dbReference type="SAM" id="Phobius"/>
    </source>
</evidence>
<dbReference type="FunCoup" id="C8XC55">
    <property type="interactions" value="50"/>
</dbReference>
<dbReference type="PANTHER" id="PTHR32251:SF17">
    <property type="entry name" value="STEROID 5-ALPHA REDUCTASE C-TERMINAL DOMAIN-CONTAINING PROTEIN"/>
    <property type="match status" value="1"/>
</dbReference>
<evidence type="ECO:0000313" key="5">
    <source>
        <dbReference type="Proteomes" id="UP000002218"/>
    </source>
</evidence>
<organism evidence="4 5">
    <name type="scientific">Nakamurella multipartita (strain ATCC 700099 / DSM 44233 / CIP 104796 / JCM 9543 / NBRC 105858 / Y-104)</name>
    <name type="common">Microsphaera multipartita</name>
    <dbReference type="NCBI Taxonomy" id="479431"/>
    <lineage>
        <taxon>Bacteria</taxon>
        <taxon>Bacillati</taxon>
        <taxon>Actinomycetota</taxon>
        <taxon>Actinomycetes</taxon>
        <taxon>Nakamurellales</taxon>
        <taxon>Nakamurellaceae</taxon>
        <taxon>Nakamurella</taxon>
    </lineage>
</organism>
<reference evidence="5" key="1">
    <citation type="submission" date="2009-09" db="EMBL/GenBank/DDBJ databases">
        <title>The complete genome of Nakamurella multipartita DSM 44233.</title>
        <authorList>
            <consortium name="US DOE Joint Genome Institute (JGI-PGF)"/>
            <person name="Lucas S."/>
            <person name="Copeland A."/>
            <person name="Lapidus A."/>
            <person name="Glavina del Rio T."/>
            <person name="Dalin E."/>
            <person name="Tice H."/>
            <person name="Bruce D."/>
            <person name="Goodwin L."/>
            <person name="Pitluck S."/>
            <person name="Kyrpides N."/>
            <person name="Mavromatis K."/>
            <person name="Ivanova N."/>
            <person name="Ovchinnikova G."/>
            <person name="Sims D."/>
            <person name="Meincke L."/>
            <person name="Brettin T."/>
            <person name="Detter J.C."/>
            <person name="Han C."/>
            <person name="Larimer F."/>
            <person name="Land M."/>
            <person name="Hauser L."/>
            <person name="Markowitz V."/>
            <person name="Cheng J.-F."/>
            <person name="Hugenholtz P."/>
            <person name="Woyke T."/>
            <person name="Wu D."/>
            <person name="Klenk H.-P."/>
            <person name="Eisen J.A."/>
        </authorList>
    </citation>
    <scope>NUCLEOTIDE SEQUENCE [LARGE SCALE GENOMIC DNA]</scope>
    <source>
        <strain evidence="5">ATCC 700099 / DSM 44233 / CIP 104796 / JCM 9543 / NBRC 105858 / Y-104</strain>
    </source>
</reference>
<sequence length="293" mass="30852" precursor="true">MNGFLIVTAAALATAAAVMAVSFLAGRVTGKYSVIDAAWGPGFAAIALVTFVVSGLVAGSSAGQSPGDGTLRLLVLGMVVVWGLRLGTYILIRNHGKPEDPRYAEMLADAGGPGVIVRKVQLPQGVTMWFVSLPVQVAMVLPGPAGPIIWVGLAVYLVGLVFETVGDAQLAAFTRDPANKGKLMDRGLWRYTRHPNYFGDACVWVGIFLTVTWSWWGWLTVLSPALMIWLLVAKTGKALTERRMSQSRPGYADYVARTSGFVPWPPRRSSSGPSGGPSGSSGGSAGSTVANQS</sequence>
<dbReference type="HOGENOM" id="CLU_043418_3_1_11"/>
<accession>C8XC55</accession>
<dbReference type="PROSITE" id="PS50244">
    <property type="entry name" value="S5A_REDUCTASE"/>
    <property type="match status" value="1"/>
</dbReference>
<evidence type="ECO:0000256" key="3">
    <source>
        <dbReference type="SAM" id="SignalP"/>
    </source>
</evidence>